<dbReference type="NCBIfam" id="TIGR00229">
    <property type="entry name" value="sensory_box"/>
    <property type="match status" value="1"/>
</dbReference>
<dbReference type="GO" id="GO:0006355">
    <property type="term" value="P:regulation of DNA-templated transcription"/>
    <property type="evidence" value="ECO:0007669"/>
    <property type="project" value="InterPro"/>
</dbReference>
<dbReference type="CDD" id="cd00130">
    <property type="entry name" value="PAS"/>
    <property type="match status" value="1"/>
</dbReference>
<dbReference type="InterPro" id="IPR000014">
    <property type="entry name" value="PAS"/>
</dbReference>
<feature type="region of interest" description="Disordered" evidence="1">
    <location>
        <begin position="188"/>
        <end position="207"/>
    </location>
</feature>
<feature type="transmembrane region" description="Helical" evidence="2">
    <location>
        <begin position="35"/>
        <end position="56"/>
    </location>
</feature>
<dbReference type="InterPro" id="IPR035965">
    <property type="entry name" value="PAS-like_dom_sf"/>
</dbReference>
<protein>
    <recommendedName>
        <fullName evidence="3">PAS domain-containing protein</fullName>
    </recommendedName>
</protein>
<dbReference type="PANTHER" id="PTHR44757:SF2">
    <property type="entry name" value="BIOFILM ARCHITECTURE MAINTENANCE PROTEIN MBAA"/>
    <property type="match status" value="1"/>
</dbReference>
<dbReference type="InterPro" id="IPR013767">
    <property type="entry name" value="PAS_fold"/>
</dbReference>
<keyword evidence="2" id="KW-0812">Transmembrane</keyword>
<gene>
    <name evidence="4" type="ORF">CVO96_10400</name>
</gene>
<dbReference type="Proteomes" id="UP000236379">
    <property type="component" value="Unassembled WGS sequence"/>
</dbReference>
<comment type="caution">
    <text evidence="4">The sequence shown here is derived from an EMBL/GenBank/DDBJ whole genome shotgun (WGS) entry which is preliminary data.</text>
</comment>
<dbReference type="SUPFAM" id="SSF55785">
    <property type="entry name" value="PYP-like sensor domain (PAS domain)"/>
    <property type="match status" value="1"/>
</dbReference>
<reference evidence="4 5" key="1">
    <citation type="submission" date="2018-01" db="EMBL/GenBank/DDBJ databases">
        <title>Deinococcus koreensis sp. nov., a radiation-resistant bacterium isolated from river water.</title>
        <authorList>
            <person name="Choi A."/>
        </authorList>
    </citation>
    <scope>NUCLEOTIDE SEQUENCE [LARGE SCALE GENOMIC DNA]</scope>
    <source>
        <strain evidence="4 5">SJW1-2</strain>
    </source>
</reference>
<evidence type="ECO:0000259" key="3">
    <source>
        <dbReference type="PROSITE" id="PS50112"/>
    </source>
</evidence>
<evidence type="ECO:0000313" key="5">
    <source>
        <dbReference type="Proteomes" id="UP000236379"/>
    </source>
</evidence>
<dbReference type="PROSITE" id="PS50112">
    <property type="entry name" value="PAS"/>
    <property type="match status" value="1"/>
</dbReference>
<dbReference type="InterPro" id="IPR052155">
    <property type="entry name" value="Biofilm_reg_signaling"/>
</dbReference>
<evidence type="ECO:0000256" key="2">
    <source>
        <dbReference type="SAM" id="Phobius"/>
    </source>
</evidence>
<organism evidence="4 5">
    <name type="scientific">Deinococcus koreensis</name>
    <dbReference type="NCBI Taxonomy" id="2054903"/>
    <lineage>
        <taxon>Bacteria</taxon>
        <taxon>Thermotogati</taxon>
        <taxon>Deinococcota</taxon>
        <taxon>Deinococci</taxon>
        <taxon>Deinococcales</taxon>
        <taxon>Deinococcaceae</taxon>
        <taxon>Deinococcus</taxon>
    </lineage>
</organism>
<sequence>MRPGVRELRWAYVLFGLLALTSFLIVFLVPRPEAYWLLLPLLSVQLAAIWLAGRIIRVVRGHRQLRESYEQELDFARQLMESVDHGLTVADESGHFVYVNRAFAEMVGRPARDIVGRSPLEFTVPDDHHKLQQARVARQHGKSSTYQTRLRRADGEVVEVQITGTPRWHQGRLVGNFAAIVPLFLGQMRPPGGSPPPPAAADRPEPL</sequence>
<dbReference type="PANTHER" id="PTHR44757">
    <property type="entry name" value="DIGUANYLATE CYCLASE DGCP"/>
    <property type="match status" value="1"/>
</dbReference>
<keyword evidence="5" id="KW-1185">Reference proteome</keyword>
<dbReference type="EMBL" id="PPPD01000001">
    <property type="protein sequence ID" value="PNY81733.1"/>
    <property type="molecule type" value="Genomic_DNA"/>
</dbReference>
<dbReference type="SMART" id="SM00091">
    <property type="entry name" value="PAS"/>
    <property type="match status" value="1"/>
</dbReference>
<accession>A0A2K3UYX8</accession>
<evidence type="ECO:0000256" key="1">
    <source>
        <dbReference type="SAM" id="MobiDB-lite"/>
    </source>
</evidence>
<dbReference type="Pfam" id="PF00989">
    <property type="entry name" value="PAS"/>
    <property type="match status" value="1"/>
</dbReference>
<keyword evidence="2" id="KW-0472">Membrane</keyword>
<dbReference type="OrthoDB" id="9771372at2"/>
<feature type="domain" description="PAS" evidence="3">
    <location>
        <begin position="72"/>
        <end position="133"/>
    </location>
</feature>
<name>A0A2K3UYX8_9DEIO</name>
<evidence type="ECO:0000313" key="4">
    <source>
        <dbReference type="EMBL" id="PNY81733.1"/>
    </source>
</evidence>
<keyword evidence="2" id="KW-1133">Transmembrane helix</keyword>
<proteinExistence type="predicted"/>
<dbReference type="AlphaFoldDB" id="A0A2K3UYX8"/>
<dbReference type="Gene3D" id="3.30.450.20">
    <property type="entry name" value="PAS domain"/>
    <property type="match status" value="1"/>
</dbReference>
<feature type="transmembrane region" description="Helical" evidence="2">
    <location>
        <begin position="12"/>
        <end position="29"/>
    </location>
</feature>